<feature type="compositionally biased region" description="Basic and acidic residues" evidence="1">
    <location>
        <begin position="47"/>
        <end position="61"/>
    </location>
</feature>
<dbReference type="EMBL" id="CP051177">
    <property type="protein sequence ID" value="QKX50670.1"/>
    <property type="molecule type" value="Genomic_DNA"/>
</dbReference>
<evidence type="ECO:0000313" key="2">
    <source>
        <dbReference type="EMBL" id="QKX50670.1"/>
    </source>
</evidence>
<organism evidence="2 3">
    <name type="scientific">Planococcus glaciei</name>
    <dbReference type="NCBI Taxonomy" id="459472"/>
    <lineage>
        <taxon>Bacteria</taxon>
        <taxon>Bacillati</taxon>
        <taxon>Bacillota</taxon>
        <taxon>Bacilli</taxon>
        <taxon>Bacillales</taxon>
        <taxon>Caryophanaceae</taxon>
        <taxon>Planococcus</taxon>
    </lineage>
</organism>
<dbReference type="AlphaFoldDB" id="A0A7H8QA03"/>
<name>A0A7H8QA03_9BACL</name>
<evidence type="ECO:0000313" key="3">
    <source>
        <dbReference type="Proteomes" id="UP000509222"/>
    </source>
</evidence>
<gene>
    <name evidence="2" type="ORF">HF394_08790</name>
</gene>
<reference evidence="2 3" key="1">
    <citation type="submission" date="2020-04" db="EMBL/GenBank/DDBJ databases">
        <authorList>
            <person name="Pajer P."/>
            <person name="Broz P."/>
        </authorList>
    </citation>
    <scope>NUCLEOTIDE SEQUENCE [LARGE SCALE GENOMIC DNA]</scope>
    <source>
        <strain evidence="3">NRL-ATB46093</strain>
    </source>
</reference>
<dbReference type="RefSeq" id="WP_176294416.1">
    <property type="nucleotide sequence ID" value="NZ_CP051177.1"/>
</dbReference>
<feature type="region of interest" description="Disordered" evidence="1">
    <location>
        <begin position="34"/>
        <end position="61"/>
    </location>
</feature>
<sequence>MLKKALLLFLFAAAAILLMLFSFQSDMWNNPLKESTQPEEVLSTEGNKVEAGEKEKEEKAPLKENFEEEKEVVVQIEGTEEKVLMHLNKGKDCDYIIYIDEERYKMVSGEGDKPDAITTKEELPENFPEVSMTIEHVPDTAPEVLVEEFEAELKAEFPDLQDVEQVAKPVQGYQLHGIANGGQQGNDPVVHAYVISNGQSGSFVITERYFLEAAEGHGARFYAMLTEFHIVEPE</sequence>
<accession>A0A7H8QA03</accession>
<dbReference type="Proteomes" id="UP000509222">
    <property type="component" value="Chromosome"/>
</dbReference>
<proteinExistence type="predicted"/>
<keyword evidence="3" id="KW-1185">Reference proteome</keyword>
<evidence type="ECO:0000256" key="1">
    <source>
        <dbReference type="SAM" id="MobiDB-lite"/>
    </source>
</evidence>
<protein>
    <submittedName>
        <fullName evidence="2">Uncharacterized protein</fullName>
    </submittedName>
</protein>
<reference evidence="3" key="2">
    <citation type="submission" date="2020-06" db="EMBL/GenBank/DDBJ databases">
        <title>Isolation of Planomicrobium glaciei.</title>
        <authorList>
            <person name="Malisova L."/>
            <person name="Safrankova R."/>
            <person name="Jakubu V."/>
            <person name="Spanelova P."/>
        </authorList>
    </citation>
    <scope>NUCLEOTIDE SEQUENCE [LARGE SCALE GENOMIC DNA]</scope>
    <source>
        <strain evidence="3">NRL-ATB46093</strain>
    </source>
</reference>